<evidence type="ECO:0000313" key="1">
    <source>
        <dbReference type="EMBL" id="EEF15013.1"/>
    </source>
</evidence>
<reference evidence="1 2" key="1">
    <citation type="submission" date="2008-08" db="EMBL/GenBank/DDBJ databases">
        <authorList>
            <person name="Madupu R."/>
            <person name="Durkin A.S."/>
            <person name="Torralba M."/>
            <person name="Methe B."/>
            <person name="Sutton G.G."/>
            <person name="Strausberg R.L."/>
            <person name="Nelson K.E."/>
        </authorList>
    </citation>
    <scope>NUCLEOTIDE SEQUENCE [LARGE SCALE GENOMIC DNA]</scope>
    <source>
        <strain evidence="1 2">RM3267</strain>
    </source>
</reference>
<protein>
    <submittedName>
        <fullName evidence="1">Uncharacterized protein</fullName>
    </submittedName>
</protein>
<name>B9CZH6_CAMRE</name>
<keyword evidence="2" id="KW-1185">Reference proteome</keyword>
<accession>B9CZH6</accession>
<dbReference type="AlphaFoldDB" id="B9CZH6"/>
<dbReference type="EMBL" id="ACFU01000003">
    <property type="protein sequence ID" value="EEF15013.1"/>
    <property type="molecule type" value="Genomic_DNA"/>
</dbReference>
<evidence type="ECO:0000313" key="2">
    <source>
        <dbReference type="Proteomes" id="UP000003082"/>
    </source>
</evidence>
<sequence>MIPMNTRKIIKFFITAPLRNFLPQLYTQKLLKVIIFK</sequence>
<dbReference type="STRING" id="553218.CAMRE0001_1535"/>
<gene>
    <name evidence="1" type="ORF">CAMRE0001_1535</name>
</gene>
<organism evidence="1 2">
    <name type="scientific">Campylobacter rectus RM3267</name>
    <dbReference type="NCBI Taxonomy" id="553218"/>
    <lineage>
        <taxon>Bacteria</taxon>
        <taxon>Pseudomonadati</taxon>
        <taxon>Campylobacterota</taxon>
        <taxon>Epsilonproteobacteria</taxon>
        <taxon>Campylobacterales</taxon>
        <taxon>Campylobacteraceae</taxon>
        <taxon>Campylobacter</taxon>
    </lineage>
</organism>
<proteinExistence type="predicted"/>
<comment type="caution">
    <text evidence="1">The sequence shown here is derived from an EMBL/GenBank/DDBJ whole genome shotgun (WGS) entry which is preliminary data.</text>
</comment>
<dbReference type="Proteomes" id="UP000003082">
    <property type="component" value="Unassembled WGS sequence"/>
</dbReference>